<feature type="region of interest" description="Disordered" evidence="1">
    <location>
        <begin position="1"/>
        <end position="53"/>
    </location>
</feature>
<name>A0ABV0Q484_9TELE</name>
<keyword evidence="3" id="KW-1185">Reference proteome</keyword>
<evidence type="ECO:0000313" key="3">
    <source>
        <dbReference type="Proteomes" id="UP001434883"/>
    </source>
</evidence>
<evidence type="ECO:0000313" key="2">
    <source>
        <dbReference type="EMBL" id="MEQ2190589.1"/>
    </source>
</evidence>
<feature type="compositionally biased region" description="Basic residues" evidence="1">
    <location>
        <begin position="14"/>
        <end position="31"/>
    </location>
</feature>
<comment type="caution">
    <text evidence="2">The sequence shown here is derived from an EMBL/GenBank/DDBJ whole genome shotgun (WGS) entry which is preliminary data.</text>
</comment>
<reference evidence="2 3" key="1">
    <citation type="submission" date="2021-06" db="EMBL/GenBank/DDBJ databases">
        <authorList>
            <person name="Palmer J.M."/>
        </authorList>
    </citation>
    <scope>NUCLEOTIDE SEQUENCE [LARGE SCALE GENOMIC DNA]</scope>
    <source>
        <strain evidence="2 3">XC_2019</strain>
        <tissue evidence="2">Muscle</tissue>
    </source>
</reference>
<dbReference type="EMBL" id="JAHRIN010000110">
    <property type="protein sequence ID" value="MEQ2190589.1"/>
    <property type="molecule type" value="Genomic_DNA"/>
</dbReference>
<dbReference type="Proteomes" id="UP001434883">
    <property type="component" value="Unassembled WGS sequence"/>
</dbReference>
<organism evidence="2 3">
    <name type="scientific">Xenoophorus captivus</name>
    <dbReference type="NCBI Taxonomy" id="1517983"/>
    <lineage>
        <taxon>Eukaryota</taxon>
        <taxon>Metazoa</taxon>
        <taxon>Chordata</taxon>
        <taxon>Craniata</taxon>
        <taxon>Vertebrata</taxon>
        <taxon>Euteleostomi</taxon>
        <taxon>Actinopterygii</taxon>
        <taxon>Neopterygii</taxon>
        <taxon>Teleostei</taxon>
        <taxon>Neoteleostei</taxon>
        <taxon>Acanthomorphata</taxon>
        <taxon>Ovalentaria</taxon>
        <taxon>Atherinomorphae</taxon>
        <taxon>Cyprinodontiformes</taxon>
        <taxon>Goodeidae</taxon>
        <taxon>Xenoophorus</taxon>
    </lineage>
</organism>
<sequence>MQVMRIRQRDDRYRNKKKKKQQHGSSHHHQAKQLNAEPAYRRKPNPIRRYDTDVLSPSYIQSFRDRQVQAQPFTDRLVGGSHAVVEMGYDCGSTTPLTGAALPPLRA</sequence>
<protein>
    <submittedName>
        <fullName evidence="2">Uncharacterized protein</fullName>
    </submittedName>
</protein>
<evidence type="ECO:0000256" key="1">
    <source>
        <dbReference type="SAM" id="MobiDB-lite"/>
    </source>
</evidence>
<gene>
    <name evidence="2" type="ORF">XENOCAPTIV_001272</name>
</gene>
<accession>A0ABV0Q484</accession>
<proteinExistence type="predicted"/>